<organism evidence="5 6">
    <name type="scientific">Calocera viscosa (strain TUFC12733)</name>
    <dbReference type="NCBI Taxonomy" id="1330018"/>
    <lineage>
        <taxon>Eukaryota</taxon>
        <taxon>Fungi</taxon>
        <taxon>Dikarya</taxon>
        <taxon>Basidiomycota</taxon>
        <taxon>Agaricomycotina</taxon>
        <taxon>Dacrymycetes</taxon>
        <taxon>Dacrymycetales</taxon>
        <taxon>Dacrymycetaceae</taxon>
        <taxon>Calocera</taxon>
    </lineage>
</organism>
<sequence length="445" mass="48669">MHLARHTITPTLQTVIVNARFDQDGNVFTAITPRGYAVYLANPLRLITHRDIPNGTLAHVVPLHSTNLLFLVGGGNNPLYPPNKVILHNAAQGVDVAELEFREVVRGLACRRGMLAVALRRRVCVFEIGGEIAVVSRLGEWETCENERGLLAFASAQRATLLAFPGKQDGHVQLLHLPPCPGPAKEPGKPARRHSLSKPPRRTLPTPRNPVSIIAAHSGRLTSISTPPSGSLLATSSEKGTLVRVWDTLTGTCVRELRRGADKAEIYGTAFRKDERELAVWSDKGTIHVFSLGLDGPGTSINQRSALAPLSAVLPLPKYFQSEWSYASFRLPQPATHTDLGTFVLPDEPEIRCVCAWVEVGGVEERGRARQGSGSGSGKAEGEGEAEVEHKLVALTWAGGWYRLSLPDRPGQRESEKGKEREGEAVNRQLGLEEFRRYGRWDGWG</sequence>
<proteinExistence type="inferred from homology"/>
<evidence type="ECO:0000256" key="1">
    <source>
        <dbReference type="ARBA" id="ARBA00022574"/>
    </source>
</evidence>
<dbReference type="InterPro" id="IPR015943">
    <property type="entry name" value="WD40/YVTN_repeat-like_dom_sf"/>
</dbReference>
<dbReference type="GO" id="GO:0005737">
    <property type="term" value="C:cytoplasm"/>
    <property type="evidence" value="ECO:0007669"/>
    <property type="project" value="UniProtKB-ARBA"/>
</dbReference>
<dbReference type="InterPro" id="IPR036322">
    <property type="entry name" value="WD40_repeat_dom_sf"/>
</dbReference>
<feature type="compositionally biased region" description="Basic residues" evidence="4">
    <location>
        <begin position="190"/>
        <end position="201"/>
    </location>
</feature>
<dbReference type="AlphaFoldDB" id="A0A167NXM4"/>
<evidence type="ECO:0000256" key="3">
    <source>
        <dbReference type="ARBA" id="ARBA00025740"/>
    </source>
</evidence>
<keyword evidence="2" id="KW-0677">Repeat</keyword>
<feature type="compositionally biased region" description="Basic and acidic residues" evidence="4">
    <location>
        <begin position="410"/>
        <end position="426"/>
    </location>
</feature>
<dbReference type="Pfam" id="PF21032">
    <property type="entry name" value="PROPPIN"/>
    <property type="match status" value="1"/>
</dbReference>
<feature type="region of interest" description="Disordered" evidence="4">
    <location>
        <begin position="179"/>
        <end position="209"/>
    </location>
</feature>
<keyword evidence="6" id="KW-1185">Reference proteome</keyword>
<reference evidence="5 6" key="1">
    <citation type="journal article" date="2016" name="Mol. Biol. Evol.">
        <title>Comparative Genomics of Early-Diverging Mushroom-Forming Fungi Provides Insights into the Origins of Lignocellulose Decay Capabilities.</title>
        <authorList>
            <person name="Nagy L.G."/>
            <person name="Riley R."/>
            <person name="Tritt A."/>
            <person name="Adam C."/>
            <person name="Daum C."/>
            <person name="Floudas D."/>
            <person name="Sun H."/>
            <person name="Yadav J.S."/>
            <person name="Pangilinan J."/>
            <person name="Larsson K.H."/>
            <person name="Matsuura K."/>
            <person name="Barry K."/>
            <person name="Labutti K."/>
            <person name="Kuo R."/>
            <person name="Ohm R.A."/>
            <person name="Bhattacharya S.S."/>
            <person name="Shirouzu T."/>
            <person name="Yoshinaga Y."/>
            <person name="Martin F.M."/>
            <person name="Grigoriev I.V."/>
            <person name="Hibbett D.S."/>
        </authorList>
    </citation>
    <scope>NUCLEOTIDE SEQUENCE [LARGE SCALE GENOMIC DNA]</scope>
    <source>
        <strain evidence="5 6">TUFC12733</strain>
    </source>
</reference>
<comment type="similarity">
    <text evidence="3">Belongs to the WD repeat PROPPIN family.</text>
</comment>
<dbReference type="InterPro" id="IPR001680">
    <property type="entry name" value="WD40_rpt"/>
</dbReference>
<evidence type="ECO:0008006" key="7">
    <source>
        <dbReference type="Google" id="ProtNLM"/>
    </source>
</evidence>
<dbReference type="PANTHER" id="PTHR11227">
    <property type="entry name" value="WD-REPEAT PROTEIN INTERACTING WITH PHOSPHOINOSIDES WIPI -RELATED"/>
    <property type="match status" value="1"/>
</dbReference>
<evidence type="ECO:0000313" key="6">
    <source>
        <dbReference type="Proteomes" id="UP000076738"/>
    </source>
</evidence>
<gene>
    <name evidence="5" type="ORF">CALVIDRAFT_562576</name>
</gene>
<dbReference type="InterPro" id="IPR048720">
    <property type="entry name" value="PROPPIN"/>
</dbReference>
<dbReference type="SUPFAM" id="SSF50978">
    <property type="entry name" value="WD40 repeat-like"/>
    <property type="match status" value="1"/>
</dbReference>
<dbReference type="Proteomes" id="UP000076738">
    <property type="component" value="Unassembled WGS sequence"/>
</dbReference>
<keyword evidence="1" id="KW-0853">WD repeat</keyword>
<dbReference type="OrthoDB" id="1667587at2759"/>
<name>A0A167NXM4_CALVF</name>
<dbReference type="SMART" id="SM00320">
    <property type="entry name" value="WD40"/>
    <property type="match status" value="2"/>
</dbReference>
<feature type="region of interest" description="Disordered" evidence="4">
    <location>
        <begin position="366"/>
        <end position="385"/>
    </location>
</feature>
<accession>A0A167NXM4</accession>
<feature type="region of interest" description="Disordered" evidence="4">
    <location>
        <begin position="404"/>
        <end position="426"/>
    </location>
</feature>
<dbReference type="STRING" id="1330018.A0A167NXM4"/>
<evidence type="ECO:0000256" key="4">
    <source>
        <dbReference type="SAM" id="MobiDB-lite"/>
    </source>
</evidence>
<dbReference type="EMBL" id="KV417277">
    <property type="protein sequence ID" value="KZO98194.1"/>
    <property type="molecule type" value="Genomic_DNA"/>
</dbReference>
<dbReference type="Gene3D" id="2.130.10.10">
    <property type="entry name" value="YVTN repeat-like/Quinoprotein amine dehydrogenase"/>
    <property type="match status" value="1"/>
</dbReference>
<evidence type="ECO:0000256" key="2">
    <source>
        <dbReference type="ARBA" id="ARBA00022737"/>
    </source>
</evidence>
<protein>
    <recommendedName>
        <fullName evidence="7">WD40 repeat-like protein</fullName>
    </recommendedName>
</protein>
<evidence type="ECO:0000313" key="5">
    <source>
        <dbReference type="EMBL" id="KZO98194.1"/>
    </source>
</evidence>